<organism evidence="5 6">
    <name type="scientific">Candidatus Terrybacteria bacterium RIFCSPLOWO2_01_FULL_40_23</name>
    <dbReference type="NCBI Taxonomy" id="1802366"/>
    <lineage>
        <taxon>Bacteria</taxon>
        <taxon>Candidatus Terryibacteriota</taxon>
    </lineage>
</organism>
<dbReference type="AlphaFoldDB" id="A0A1G2PWV9"/>
<dbReference type="GO" id="GO:1990904">
    <property type="term" value="C:ribonucleoprotein complex"/>
    <property type="evidence" value="ECO:0007669"/>
    <property type="project" value="UniProtKB-KW"/>
</dbReference>
<dbReference type="Proteomes" id="UP000176951">
    <property type="component" value="Unassembled WGS sequence"/>
</dbReference>
<dbReference type="InterPro" id="IPR012678">
    <property type="entry name" value="Ribosomal_uL23/eL15/eS24_sf"/>
</dbReference>
<evidence type="ECO:0000313" key="5">
    <source>
        <dbReference type="EMBL" id="OHA52062.1"/>
    </source>
</evidence>
<protein>
    <recommendedName>
        <fullName evidence="4">Large ribosomal subunit protein uL23</fullName>
    </recommendedName>
</protein>
<dbReference type="SUPFAM" id="SSF54189">
    <property type="entry name" value="Ribosomal proteins S24e, L23 and L15e"/>
    <property type="match status" value="1"/>
</dbReference>
<comment type="subunit">
    <text evidence="4">Part of the 50S ribosomal subunit. Contacts protein L29, and trigger factor when it is bound to the ribosome.</text>
</comment>
<evidence type="ECO:0000256" key="4">
    <source>
        <dbReference type="HAMAP-Rule" id="MF_01369"/>
    </source>
</evidence>
<dbReference type="InterPro" id="IPR013025">
    <property type="entry name" value="Ribosomal_uL23-like"/>
</dbReference>
<evidence type="ECO:0000256" key="1">
    <source>
        <dbReference type="ARBA" id="ARBA00006700"/>
    </source>
</evidence>
<comment type="similarity">
    <text evidence="1 4">Belongs to the universal ribosomal protein uL23 family.</text>
</comment>
<evidence type="ECO:0000313" key="6">
    <source>
        <dbReference type="Proteomes" id="UP000176951"/>
    </source>
</evidence>
<keyword evidence="2 4" id="KW-0689">Ribosomal protein</keyword>
<dbReference type="GO" id="GO:0006412">
    <property type="term" value="P:translation"/>
    <property type="evidence" value="ECO:0007669"/>
    <property type="project" value="UniProtKB-UniRule"/>
</dbReference>
<keyword evidence="4" id="KW-0694">RNA-binding</keyword>
<dbReference type="Gene3D" id="3.30.70.330">
    <property type="match status" value="1"/>
</dbReference>
<comment type="caution">
    <text evidence="5">The sequence shown here is derived from an EMBL/GenBank/DDBJ whole genome shotgun (WGS) entry which is preliminary data.</text>
</comment>
<accession>A0A1G2PWV9</accession>
<dbReference type="EMBL" id="MHSW01000014">
    <property type="protein sequence ID" value="OHA52062.1"/>
    <property type="molecule type" value="Genomic_DNA"/>
</dbReference>
<gene>
    <name evidence="4" type="primary">rplW</name>
    <name evidence="5" type="ORF">A3A97_00715</name>
</gene>
<evidence type="ECO:0000256" key="3">
    <source>
        <dbReference type="ARBA" id="ARBA00023274"/>
    </source>
</evidence>
<evidence type="ECO:0000256" key="2">
    <source>
        <dbReference type="ARBA" id="ARBA00022980"/>
    </source>
</evidence>
<name>A0A1G2PWV9_9BACT</name>
<comment type="function">
    <text evidence="4">One of the early assembly proteins it binds 23S rRNA. One of the proteins that surrounds the polypeptide exit tunnel on the outside of the ribosome. Forms the main docking site for trigger factor binding to the ribosome.</text>
</comment>
<dbReference type="GO" id="GO:0019843">
    <property type="term" value="F:rRNA binding"/>
    <property type="evidence" value="ECO:0007669"/>
    <property type="project" value="UniProtKB-UniRule"/>
</dbReference>
<sequence length="113" mass="12898">MFSKNKTEKDNKAEEKTVSKRRTVFLPLFPHVTEKASAQEDQNKYVFRVPVGATSGQVIEEFVMRFGIKPIKVNIIAARKKARRRGAFVGYKTGHKKVIITLPKDKKIDIVPK</sequence>
<keyword evidence="4" id="KW-0699">rRNA-binding</keyword>
<keyword evidence="3 4" id="KW-0687">Ribonucleoprotein</keyword>
<proteinExistence type="inferred from homology"/>
<dbReference type="HAMAP" id="MF_01369_B">
    <property type="entry name" value="Ribosomal_uL23_B"/>
    <property type="match status" value="1"/>
</dbReference>
<dbReference type="InterPro" id="IPR012677">
    <property type="entry name" value="Nucleotide-bd_a/b_plait_sf"/>
</dbReference>
<dbReference type="GO" id="GO:0005840">
    <property type="term" value="C:ribosome"/>
    <property type="evidence" value="ECO:0007669"/>
    <property type="project" value="UniProtKB-KW"/>
</dbReference>
<reference evidence="5 6" key="1">
    <citation type="journal article" date="2016" name="Nat. Commun.">
        <title>Thousands of microbial genomes shed light on interconnected biogeochemical processes in an aquifer system.</title>
        <authorList>
            <person name="Anantharaman K."/>
            <person name="Brown C.T."/>
            <person name="Hug L.A."/>
            <person name="Sharon I."/>
            <person name="Castelle C.J."/>
            <person name="Probst A.J."/>
            <person name="Thomas B.C."/>
            <person name="Singh A."/>
            <person name="Wilkins M.J."/>
            <person name="Karaoz U."/>
            <person name="Brodie E.L."/>
            <person name="Williams K.H."/>
            <person name="Hubbard S.S."/>
            <person name="Banfield J.F."/>
        </authorList>
    </citation>
    <scope>NUCLEOTIDE SEQUENCE [LARGE SCALE GENOMIC DNA]</scope>
</reference>
<dbReference type="Pfam" id="PF00276">
    <property type="entry name" value="Ribosomal_L23"/>
    <property type="match status" value="1"/>
</dbReference>
<dbReference type="GO" id="GO:0003735">
    <property type="term" value="F:structural constituent of ribosome"/>
    <property type="evidence" value="ECO:0007669"/>
    <property type="project" value="InterPro"/>
</dbReference>